<dbReference type="AlphaFoldDB" id="A0A0K1EBR4"/>
<gene>
    <name evidence="1" type="ORF">CMC5_022490</name>
</gene>
<dbReference type="STRING" id="52.CMC5_022490"/>
<proteinExistence type="predicted"/>
<dbReference type="EMBL" id="CP012159">
    <property type="protein sequence ID" value="AKT38107.1"/>
    <property type="molecule type" value="Genomic_DNA"/>
</dbReference>
<protein>
    <submittedName>
        <fullName evidence="1">Uncharacterized protein</fullName>
    </submittedName>
</protein>
<dbReference type="Proteomes" id="UP000067626">
    <property type="component" value="Chromosome"/>
</dbReference>
<keyword evidence="2" id="KW-1185">Reference proteome</keyword>
<accession>A0A0K1EBR4</accession>
<reference evidence="1 2" key="1">
    <citation type="submission" date="2015-07" db="EMBL/GenBank/DDBJ databases">
        <title>Genome analysis of myxobacterium Chondromyces crocatus Cm c5 reveals a high potential for natural compound synthesis and the genetic basis for the loss of fruiting body formation.</title>
        <authorList>
            <person name="Zaburannyi N."/>
            <person name="Bunk B."/>
            <person name="Maier J."/>
            <person name="Overmann J."/>
            <person name="Mueller R."/>
        </authorList>
    </citation>
    <scope>NUCLEOTIDE SEQUENCE [LARGE SCALE GENOMIC DNA]</scope>
    <source>
        <strain evidence="1 2">Cm c5</strain>
    </source>
</reference>
<evidence type="ECO:0000313" key="2">
    <source>
        <dbReference type="Proteomes" id="UP000067626"/>
    </source>
</evidence>
<dbReference type="KEGG" id="ccro:CMC5_022490"/>
<sequence length="130" mass="14285">MAWAYRYHSDSDSRNVAAALLNELNGLLPHQAATAKTGMADQKGASSKGVVFYDEETTAPPPFQASGAWSSKVLSFENNSEYDAHFQAIVDMLDGKTAEKLTRTQAAYAHFSMCDYQSGHARMALFWPSK</sequence>
<evidence type="ECO:0000313" key="1">
    <source>
        <dbReference type="EMBL" id="AKT38107.1"/>
    </source>
</evidence>
<organism evidence="1 2">
    <name type="scientific">Chondromyces crocatus</name>
    <dbReference type="NCBI Taxonomy" id="52"/>
    <lineage>
        <taxon>Bacteria</taxon>
        <taxon>Pseudomonadati</taxon>
        <taxon>Myxococcota</taxon>
        <taxon>Polyangia</taxon>
        <taxon>Polyangiales</taxon>
        <taxon>Polyangiaceae</taxon>
        <taxon>Chondromyces</taxon>
    </lineage>
</organism>
<dbReference type="OrthoDB" id="9905260at2"/>
<name>A0A0K1EBR4_CHOCO</name>
<dbReference type="RefSeq" id="WP_050430383.1">
    <property type="nucleotide sequence ID" value="NZ_CP012159.1"/>
</dbReference>